<comment type="similarity">
    <text evidence="2">Belongs to the DsbD family.</text>
</comment>
<dbReference type="Proteomes" id="UP000050501">
    <property type="component" value="Unassembled WGS sequence"/>
</dbReference>
<dbReference type="Pfam" id="PF02683">
    <property type="entry name" value="DsbD_TM"/>
    <property type="match status" value="1"/>
</dbReference>
<feature type="transmembrane region" description="Helical" evidence="6">
    <location>
        <begin position="52"/>
        <end position="75"/>
    </location>
</feature>
<evidence type="ECO:0000259" key="7">
    <source>
        <dbReference type="Pfam" id="PF02683"/>
    </source>
</evidence>
<feature type="domain" description="Cytochrome C biogenesis protein transmembrane" evidence="7">
    <location>
        <begin position="3"/>
        <end position="220"/>
    </location>
</feature>
<dbReference type="InterPro" id="IPR003834">
    <property type="entry name" value="Cyt_c_assmbl_TM_dom"/>
</dbReference>
<evidence type="ECO:0000313" key="9">
    <source>
        <dbReference type="Proteomes" id="UP000050501"/>
    </source>
</evidence>
<sequence length="239" mass="25790">MTVSLGLAFLAGLASFLSPCVFSLVPAYVSYMSGRSAAAVSQRSAAQDKLNTFFHGFAFVLGFSLVFISLGLVASLLGQLMYNITPILAKIGGVVVILFGLHMTGIFRIPFLEYDLRPQTRLDQRRSYFSSFLMGIFFSAGWSPCVGPTLGVILTLAATGESLGQGVLLLAVYSLGLAVPFLIAALGIGWVTFILRKYRKAMHYVEVGMGVVMVIVGVLLFLGTFQQLAQWAPWIDLGL</sequence>
<accession>A0A0P6XXS3</accession>
<feature type="transmembrane region" description="Helical" evidence="6">
    <location>
        <begin position="170"/>
        <end position="195"/>
    </location>
</feature>
<dbReference type="PANTHER" id="PTHR31272">
    <property type="entry name" value="CYTOCHROME C-TYPE BIOGENESIS PROTEIN HI_1454-RELATED"/>
    <property type="match status" value="1"/>
</dbReference>
<evidence type="ECO:0000256" key="6">
    <source>
        <dbReference type="SAM" id="Phobius"/>
    </source>
</evidence>
<feature type="transmembrane region" description="Helical" evidence="6">
    <location>
        <begin position="207"/>
        <end position="229"/>
    </location>
</feature>
<feature type="transmembrane region" description="Helical" evidence="6">
    <location>
        <begin position="6"/>
        <end position="31"/>
    </location>
</feature>
<evidence type="ECO:0000256" key="1">
    <source>
        <dbReference type="ARBA" id="ARBA00004141"/>
    </source>
</evidence>
<dbReference type="GO" id="GO:0017004">
    <property type="term" value="P:cytochrome complex assembly"/>
    <property type="evidence" value="ECO:0007669"/>
    <property type="project" value="InterPro"/>
</dbReference>
<gene>
    <name evidence="8" type="ORF">ADN01_06485</name>
</gene>
<dbReference type="InterPro" id="IPR051790">
    <property type="entry name" value="Cytochrome_c-biogenesis_DsbD"/>
</dbReference>
<evidence type="ECO:0000313" key="8">
    <source>
        <dbReference type="EMBL" id="KPL85017.1"/>
    </source>
</evidence>
<keyword evidence="5 6" id="KW-0472">Membrane</keyword>
<reference evidence="8 9" key="1">
    <citation type="submission" date="2015-07" db="EMBL/GenBank/DDBJ databases">
        <title>Genome sequence of Levilinea saccharolytica DSM 16555.</title>
        <authorList>
            <person name="Hemp J."/>
            <person name="Ward L.M."/>
            <person name="Pace L.A."/>
            <person name="Fischer W.W."/>
        </authorList>
    </citation>
    <scope>NUCLEOTIDE SEQUENCE [LARGE SCALE GENOMIC DNA]</scope>
    <source>
        <strain evidence="8 9">KIBI-1</strain>
    </source>
</reference>
<organism evidence="8 9">
    <name type="scientific">Levilinea saccharolytica</name>
    <dbReference type="NCBI Taxonomy" id="229921"/>
    <lineage>
        <taxon>Bacteria</taxon>
        <taxon>Bacillati</taxon>
        <taxon>Chloroflexota</taxon>
        <taxon>Anaerolineae</taxon>
        <taxon>Anaerolineales</taxon>
        <taxon>Anaerolineaceae</taxon>
        <taxon>Levilinea</taxon>
    </lineage>
</organism>
<comment type="caution">
    <text evidence="8">The sequence shown here is derived from an EMBL/GenBank/DDBJ whole genome shotgun (WGS) entry which is preliminary data.</text>
</comment>
<dbReference type="RefSeq" id="WP_062418496.1">
    <property type="nucleotide sequence ID" value="NZ_DF967974.1"/>
</dbReference>
<comment type="subcellular location">
    <subcellularLocation>
        <location evidence="1">Membrane</location>
        <topology evidence="1">Multi-pass membrane protein</topology>
    </subcellularLocation>
</comment>
<feature type="transmembrane region" description="Helical" evidence="6">
    <location>
        <begin position="132"/>
        <end position="158"/>
    </location>
</feature>
<protein>
    <recommendedName>
        <fullName evidence="7">Cytochrome C biogenesis protein transmembrane domain-containing protein</fullName>
    </recommendedName>
</protein>
<evidence type="ECO:0000256" key="2">
    <source>
        <dbReference type="ARBA" id="ARBA00006143"/>
    </source>
</evidence>
<keyword evidence="4 6" id="KW-1133">Transmembrane helix</keyword>
<evidence type="ECO:0000256" key="3">
    <source>
        <dbReference type="ARBA" id="ARBA00022692"/>
    </source>
</evidence>
<dbReference type="OrthoDB" id="9803065at2"/>
<dbReference type="AlphaFoldDB" id="A0A0P6XXS3"/>
<evidence type="ECO:0000256" key="4">
    <source>
        <dbReference type="ARBA" id="ARBA00022989"/>
    </source>
</evidence>
<evidence type="ECO:0000256" key="5">
    <source>
        <dbReference type="ARBA" id="ARBA00023136"/>
    </source>
</evidence>
<dbReference type="PATRIC" id="fig|229921.5.peg.2185"/>
<name>A0A0P6XXS3_9CHLR</name>
<dbReference type="GO" id="GO:0016020">
    <property type="term" value="C:membrane"/>
    <property type="evidence" value="ECO:0007669"/>
    <property type="project" value="UniProtKB-SubCell"/>
</dbReference>
<feature type="transmembrane region" description="Helical" evidence="6">
    <location>
        <begin position="87"/>
        <end position="111"/>
    </location>
</feature>
<dbReference type="EMBL" id="LGCM01000027">
    <property type="protein sequence ID" value="KPL85017.1"/>
    <property type="molecule type" value="Genomic_DNA"/>
</dbReference>
<dbReference type="STRING" id="229921.ADN01_06485"/>
<keyword evidence="9" id="KW-1185">Reference proteome</keyword>
<proteinExistence type="inferred from homology"/>
<keyword evidence="3 6" id="KW-0812">Transmembrane</keyword>
<dbReference type="PANTHER" id="PTHR31272:SF4">
    <property type="entry name" value="CYTOCHROME C-TYPE BIOGENESIS PROTEIN HI_1454-RELATED"/>
    <property type="match status" value="1"/>
</dbReference>